<dbReference type="OrthoDB" id="9022072at2"/>
<evidence type="ECO:0000313" key="1">
    <source>
        <dbReference type="EMBL" id="SHJ77204.1"/>
    </source>
</evidence>
<dbReference type="Proteomes" id="UP000184395">
    <property type="component" value="Unassembled WGS sequence"/>
</dbReference>
<dbReference type="EMBL" id="FRAB01000006">
    <property type="protein sequence ID" value="SHJ77204.1"/>
    <property type="molecule type" value="Genomic_DNA"/>
</dbReference>
<dbReference type="SUPFAM" id="SSF55781">
    <property type="entry name" value="GAF domain-like"/>
    <property type="match status" value="1"/>
</dbReference>
<sequence>MTPEKLLAELAGIASAHACVEQPRATLQALDSAVNSLVGRKLLTVLTVNERRGTVTRAFSNMGDRYPVGGHKSIAQAPRLRAVLGTGEPFVGRSRNDILANYPDADTIFAAGCGSILNFPVRWRQQVVATVNLLHDEGFYDDHHVDLVRCLAHAALPALLLDTPNCPDNVNNTRTF</sequence>
<proteinExistence type="predicted"/>
<evidence type="ECO:0000313" key="2">
    <source>
        <dbReference type="Proteomes" id="UP000184395"/>
    </source>
</evidence>
<dbReference type="AlphaFoldDB" id="A0A1M6M179"/>
<dbReference type="STRING" id="169427.SAMN05192548_1006118"/>
<evidence type="ECO:0008006" key="3">
    <source>
        <dbReference type="Google" id="ProtNLM"/>
    </source>
</evidence>
<dbReference type="KEGG" id="pts:CUJ90_10160"/>
<organism evidence="1 2">
    <name type="scientific">Paraburkholderia terricola</name>
    <dbReference type="NCBI Taxonomy" id="169427"/>
    <lineage>
        <taxon>Bacteria</taxon>
        <taxon>Pseudomonadati</taxon>
        <taxon>Pseudomonadota</taxon>
        <taxon>Betaproteobacteria</taxon>
        <taxon>Burkholderiales</taxon>
        <taxon>Burkholderiaceae</taxon>
        <taxon>Paraburkholderia</taxon>
    </lineage>
</organism>
<dbReference type="RefSeq" id="WP_073428028.1">
    <property type="nucleotide sequence ID" value="NZ_CADFGY010000007.1"/>
</dbReference>
<gene>
    <name evidence="1" type="ORF">SAMN05192548_1006118</name>
</gene>
<dbReference type="Gene3D" id="3.30.450.40">
    <property type="match status" value="1"/>
</dbReference>
<protein>
    <recommendedName>
        <fullName evidence="3">GAF domain-containing protein</fullName>
    </recommendedName>
</protein>
<dbReference type="GeneID" id="301978528"/>
<reference evidence="1 2" key="1">
    <citation type="submission" date="2016-11" db="EMBL/GenBank/DDBJ databases">
        <authorList>
            <person name="Jaros S."/>
            <person name="Januszkiewicz K."/>
            <person name="Wedrychowicz H."/>
        </authorList>
    </citation>
    <scope>NUCLEOTIDE SEQUENCE [LARGE SCALE GENOMIC DNA]</scope>
    <source>
        <strain evidence="1 2">LMG 20594</strain>
    </source>
</reference>
<dbReference type="InterPro" id="IPR029016">
    <property type="entry name" value="GAF-like_dom_sf"/>
</dbReference>
<accession>A0A1M6M179</accession>
<name>A0A1M6M179_9BURK</name>